<keyword evidence="4 5" id="KW-0975">Bacterial flagellum</keyword>
<accession>A0A174NXN2</accession>
<dbReference type="RefSeq" id="WP_040342557.1">
    <property type="nucleotide sequence ID" value="NZ_CABIWA010000003.1"/>
</dbReference>
<reference evidence="8 9" key="1">
    <citation type="submission" date="2015-09" db="EMBL/GenBank/DDBJ databases">
        <authorList>
            <consortium name="Pathogen Informatics"/>
        </authorList>
    </citation>
    <scope>NUCLEOTIDE SEQUENCE [LARGE SCALE GENOMIC DNA]</scope>
    <source>
        <strain evidence="8 9">2789STDY5834939</strain>
    </source>
</reference>
<comment type="function">
    <text evidence="5">Required for morphogenesis and for the elongation of the flagellar filament by facilitating polymerization of the flagellin monomers at the tip of growing filament. Forms a capping structure, which prevents flagellin subunits (transported through the central channel of the flagellum) from leaking out without polymerization at the distal end.</text>
</comment>
<dbReference type="InterPro" id="IPR010809">
    <property type="entry name" value="FliD_C"/>
</dbReference>
<dbReference type="GeneID" id="72465030"/>
<keyword evidence="8" id="KW-0969">Cilium</keyword>
<evidence type="ECO:0000256" key="1">
    <source>
        <dbReference type="ARBA" id="ARBA00009764"/>
    </source>
</evidence>
<dbReference type="PANTHER" id="PTHR30288:SF0">
    <property type="entry name" value="FLAGELLAR HOOK-ASSOCIATED PROTEIN 2"/>
    <property type="match status" value="1"/>
</dbReference>
<organism evidence="8 9">
    <name type="scientific">Anaerotruncus colihominis</name>
    <dbReference type="NCBI Taxonomy" id="169435"/>
    <lineage>
        <taxon>Bacteria</taxon>
        <taxon>Bacillati</taxon>
        <taxon>Bacillota</taxon>
        <taxon>Clostridia</taxon>
        <taxon>Eubacteriales</taxon>
        <taxon>Oscillospiraceae</taxon>
        <taxon>Anaerotruncus</taxon>
    </lineage>
</organism>
<keyword evidence="8" id="KW-0966">Cell projection</keyword>
<evidence type="ECO:0000313" key="9">
    <source>
        <dbReference type="Proteomes" id="UP000095765"/>
    </source>
</evidence>
<evidence type="ECO:0000259" key="6">
    <source>
        <dbReference type="Pfam" id="PF02465"/>
    </source>
</evidence>
<dbReference type="GO" id="GO:0009421">
    <property type="term" value="C:bacterial-type flagellum filament cap"/>
    <property type="evidence" value="ECO:0007669"/>
    <property type="project" value="InterPro"/>
</dbReference>
<dbReference type="GO" id="GO:0005576">
    <property type="term" value="C:extracellular region"/>
    <property type="evidence" value="ECO:0007669"/>
    <property type="project" value="UniProtKB-SubCell"/>
</dbReference>
<dbReference type="AlphaFoldDB" id="A0A174NXN2"/>
<dbReference type="Pfam" id="PF07195">
    <property type="entry name" value="FliD_C"/>
    <property type="match status" value="1"/>
</dbReference>
<keyword evidence="5" id="KW-0964">Secreted</keyword>
<evidence type="ECO:0000256" key="2">
    <source>
        <dbReference type="ARBA" id="ARBA00011255"/>
    </source>
</evidence>
<evidence type="ECO:0000313" key="8">
    <source>
        <dbReference type="EMBL" id="CUP51368.1"/>
    </source>
</evidence>
<comment type="similarity">
    <text evidence="1 5">Belongs to the FliD family.</text>
</comment>
<keyword evidence="3" id="KW-0175">Coiled coil</keyword>
<evidence type="ECO:0000259" key="7">
    <source>
        <dbReference type="Pfam" id="PF07195"/>
    </source>
</evidence>
<feature type="domain" description="Flagellar hook-associated protein 2 C-terminal" evidence="7">
    <location>
        <begin position="485"/>
        <end position="748"/>
    </location>
</feature>
<dbReference type="GO" id="GO:0071973">
    <property type="term" value="P:bacterial-type flagellum-dependent cell motility"/>
    <property type="evidence" value="ECO:0007669"/>
    <property type="project" value="TreeGrafter"/>
</dbReference>
<gene>
    <name evidence="8" type="primary">fliD</name>
    <name evidence="8" type="ORF">ERS852551_01026</name>
</gene>
<evidence type="ECO:0000256" key="4">
    <source>
        <dbReference type="ARBA" id="ARBA00023143"/>
    </source>
</evidence>
<feature type="domain" description="Flagellar hook-associated protein 2 N-terminal" evidence="6">
    <location>
        <begin position="26"/>
        <end position="126"/>
    </location>
</feature>
<dbReference type="InterPro" id="IPR040026">
    <property type="entry name" value="FliD"/>
</dbReference>
<evidence type="ECO:0000256" key="3">
    <source>
        <dbReference type="ARBA" id="ARBA00023054"/>
    </source>
</evidence>
<proteinExistence type="inferred from homology"/>
<dbReference type="InterPro" id="IPR003481">
    <property type="entry name" value="FliD_N"/>
</dbReference>
<dbReference type="EMBL" id="CZBE01000006">
    <property type="protein sequence ID" value="CUP51368.1"/>
    <property type="molecule type" value="Genomic_DNA"/>
</dbReference>
<comment type="subcellular location">
    <subcellularLocation>
        <location evidence="5">Secreted</location>
    </subcellularLocation>
    <subcellularLocation>
        <location evidence="5">Bacterial flagellum</location>
    </subcellularLocation>
</comment>
<evidence type="ECO:0000256" key="5">
    <source>
        <dbReference type="RuleBase" id="RU362066"/>
    </source>
</evidence>
<dbReference type="Proteomes" id="UP000095765">
    <property type="component" value="Unassembled WGS sequence"/>
</dbReference>
<protein>
    <recommendedName>
        <fullName evidence="5">Flagellar hook-associated protein 2</fullName>
        <shortName evidence="5">HAP2</shortName>
    </recommendedName>
    <alternativeName>
        <fullName evidence="5">Flagellar cap protein</fullName>
    </alternativeName>
</protein>
<keyword evidence="8" id="KW-0282">Flagellum</keyword>
<name>A0A174NXN2_9FIRM</name>
<comment type="subunit">
    <text evidence="2 5">Homopentamer.</text>
</comment>
<dbReference type="Pfam" id="PF02465">
    <property type="entry name" value="FliD_N"/>
    <property type="match status" value="1"/>
</dbReference>
<dbReference type="OrthoDB" id="9776025at2"/>
<dbReference type="GO" id="GO:0009424">
    <property type="term" value="C:bacterial-type flagellum hook"/>
    <property type="evidence" value="ECO:0007669"/>
    <property type="project" value="UniProtKB-UniRule"/>
</dbReference>
<dbReference type="PANTHER" id="PTHR30288">
    <property type="entry name" value="FLAGELLAR CAP/ASSEMBLY PROTEIN FLID"/>
    <property type="match status" value="1"/>
</dbReference>
<sequence length="760" mass="81261">MNISSSSSSTYVNNASSNKGFSGLASGMDTESMVEALLSGTQAKIDKQNALRQQTVWKQEIYREIITQMNTFQNKYFGSSSSTNFLSSTFFNAMNAVSSSSAFKVSASSGATVGSTSIAVSQLAEAAKLSSASGTRKLSGEINLDAIQKQVAGQARDVTFVVNNKTVKVDFKDLFVNDDGTFKTPPATQQQIADRLTEAFAAQGFDKIKAEVGNDGEIVITSSTWDDDNGVGDSITVSSSSSAAGLKILGLNANASAEVYTGADGKKGMKLESSQPIATGNYFSVDVTFNGSKTTLNIDMTEVLSKGTKAEQYQAFAAQANAQMDAAFGKGNAIMKIDDPATGAFSFDVSAMKGSSIMLSGTNATEDLLGVLNGESNRIGLGGSVKMYFGNAFVDGKAQLEINGKTITITEDMTVGDMIRKVNASGAGVTMTYQAEADRFTLTANSTGAAFDIKLGNTALSEAIFGKAPADPSKPDAGGYTFTAGKNAKATVDGVEIERSSNTFEFNGLNITLTGTTDKTETITVSRNTDQIVDGVKSFIEDYNALIDKLNSLIEEDTDYREYAPLTDAQKKEMSEKEIELWEEKAKKGLLRNDSTISTFLQQMRSAIYQRPAGSPFAIYDLGIETGEWETKGKLVMDADGEATLRAAIESNPDGVVALFTGEQGLASQLDKILTNTASTSFVSGNSRGSLVEIAGYAETASDKDNTLYNTIQQIDQKIKDLKAAYEQEKTRYWNKFNAMESMIQQMSSQSSWLAQQFGY</sequence>
<dbReference type="GO" id="GO:0007155">
    <property type="term" value="P:cell adhesion"/>
    <property type="evidence" value="ECO:0007669"/>
    <property type="project" value="InterPro"/>
</dbReference>